<accession>A0A8D8VDC0</accession>
<dbReference type="AlphaFoldDB" id="A0A8D8VDC0"/>
<dbReference type="InterPro" id="IPR009057">
    <property type="entry name" value="Homeodomain-like_sf"/>
</dbReference>
<sequence length="140" mass="16008">MPRQYTRTSNRKSWTHHQLASALKAIRDGCSIRGAGKQFNVPEATLRLRMKKEPWFPVTRFQEPDTAAASVAVPAAAAASVAECKRLEVIMIGKSLLYCTLCEILIFIVSKQKYTYYELIVYLPMQTKFTNLFEKDEKKD</sequence>
<dbReference type="Gene3D" id="1.10.10.60">
    <property type="entry name" value="Homeodomain-like"/>
    <property type="match status" value="1"/>
</dbReference>
<evidence type="ECO:0000313" key="3">
    <source>
        <dbReference type="EMBL" id="CAG6721441.1"/>
    </source>
</evidence>
<proteinExistence type="predicted"/>
<dbReference type="SUPFAM" id="SSF46689">
    <property type="entry name" value="Homeodomain-like"/>
    <property type="match status" value="1"/>
</dbReference>
<dbReference type="EMBL" id="HBUF01362187">
    <property type="protein sequence ID" value="CAG6721441.1"/>
    <property type="molecule type" value="Transcribed_RNA"/>
</dbReference>
<dbReference type="Pfam" id="PF05225">
    <property type="entry name" value="HTH_psq"/>
    <property type="match status" value="1"/>
</dbReference>
<feature type="domain" description="HTH psq-type" evidence="2">
    <location>
        <begin position="16"/>
        <end position="53"/>
    </location>
</feature>
<evidence type="ECO:0000256" key="1">
    <source>
        <dbReference type="ARBA" id="ARBA00004123"/>
    </source>
</evidence>
<organism evidence="3">
    <name type="scientific">Cacopsylla melanoneura</name>
    <dbReference type="NCBI Taxonomy" id="428564"/>
    <lineage>
        <taxon>Eukaryota</taxon>
        <taxon>Metazoa</taxon>
        <taxon>Ecdysozoa</taxon>
        <taxon>Arthropoda</taxon>
        <taxon>Hexapoda</taxon>
        <taxon>Insecta</taxon>
        <taxon>Pterygota</taxon>
        <taxon>Neoptera</taxon>
        <taxon>Paraneoptera</taxon>
        <taxon>Hemiptera</taxon>
        <taxon>Sternorrhyncha</taxon>
        <taxon>Psylloidea</taxon>
        <taxon>Psyllidae</taxon>
        <taxon>Psyllinae</taxon>
        <taxon>Cacopsylla</taxon>
    </lineage>
</organism>
<dbReference type="GO" id="GO:0005634">
    <property type="term" value="C:nucleus"/>
    <property type="evidence" value="ECO:0007669"/>
    <property type="project" value="UniProtKB-SubCell"/>
</dbReference>
<evidence type="ECO:0000259" key="2">
    <source>
        <dbReference type="Pfam" id="PF05225"/>
    </source>
</evidence>
<dbReference type="GO" id="GO:0003677">
    <property type="term" value="F:DNA binding"/>
    <property type="evidence" value="ECO:0007669"/>
    <property type="project" value="InterPro"/>
</dbReference>
<comment type="subcellular location">
    <subcellularLocation>
        <location evidence="1">Nucleus</location>
    </subcellularLocation>
</comment>
<dbReference type="InterPro" id="IPR007889">
    <property type="entry name" value="HTH_Psq"/>
</dbReference>
<name>A0A8D8VDC0_9HEMI</name>
<reference evidence="3" key="1">
    <citation type="submission" date="2021-05" db="EMBL/GenBank/DDBJ databases">
        <authorList>
            <person name="Alioto T."/>
            <person name="Alioto T."/>
            <person name="Gomez Garrido J."/>
        </authorList>
    </citation>
    <scope>NUCLEOTIDE SEQUENCE</scope>
</reference>
<protein>
    <recommendedName>
        <fullName evidence="2">HTH psq-type domain-containing protein</fullName>
    </recommendedName>
</protein>